<dbReference type="EMBL" id="BJMN01000015">
    <property type="protein sequence ID" value="GEB57063.1"/>
    <property type="molecule type" value="Genomic_DNA"/>
</dbReference>
<feature type="region of interest" description="Disordered" evidence="1">
    <location>
        <begin position="94"/>
        <end position="117"/>
    </location>
</feature>
<gene>
    <name evidence="2" type="ORF">SGA01_26680</name>
</gene>
<reference evidence="2 3" key="1">
    <citation type="submission" date="2019-06" db="EMBL/GenBank/DDBJ databases">
        <title>Whole genome shotgun sequence of Streptomyces gardneri NBRC 12865.</title>
        <authorList>
            <person name="Hosoyama A."/>
            <person name="Uohara A."/>
            <person name="Ohji S."/>
            <person name="Ichikawa N."/>
        </authorList>
    </citation>
    <scope>NUCLEOTIDE SEQUENCE [LARGE SCALE GENOMIC DNA]</scope>
    <source>
        <strain evidence="2 3">NBRC 12865</strain>
    </source>
</reference>
<keyword evidence="3" id="KW-1185">Reference proteome</keyword>
<evidence type="ECO:0000313" key="3">
    <source>
        <dbReference type="Proteomes" id="UP000315226"/>
    </source>
</evidence>
<accession>A0A4Y3RK31</accession>
<dbReference type="Proteomes" id="UP000315226">
    <property type="component" value="Unassembled WGS sequence"/>
</dbReference>
<dbReference type="AlphaFoldDB" id="A0A4Y3RK31"/>
<protein>
    <submittedName>
        <fullName evidence="2">Uncharacterized protein</fullName>
    </submittedName>
</protein>
<dbReference type="RefSeq" id="WP_141296718.1">
    <property type="nucleotide sequence ID" value="NZ_BJMN01000015.1"/>
</dbReference>
<evidence type="ECO:0000256" key="1">
    <source>
        <dbReference type="SAM" id="MobiDB-lite"/>
    </source>
</evidence>
<sequence length="117" mass="12460">MAFRTCSCFIVADEWLSCRPLAESPRRTEAAAEKPAELPAPVAEKRFAADRAVRGAGVWLWTAVRDRKTLVSTTAAVTAAAVGAYVLWSQAGRCSEARSPGSPPATTVADLREKAPT</sequence>
<evidence type="ECO:0000313" key="2">
    <source>
        <dbReference type="EMBL" id="GEB57063.1"/>
    </source>
</evidence>
<organism evidence="2 3">
    <name type="scientific">Streptomyces gardneri</name>
    <dbReference type="NCBI Taxonomy" id="66892"/>
    <lineage>
        <taxon>Bacteria</taxon>
        <taxon>Bacillati</taxon>
        <taxon>Actinomycetota</taxon>
        <taxon>Actinomycetes</taxon>
        <taxon>Kitasatosporales</taxon>
        <taxon>Streptomycetaceae</taxon>
        <taxon>Streptomyces</taxon>
    </lineage>
</organism>
<proteinExistence type="predicted"/>
<name>A0A4Y3RK31_9ACTN</name>
<comment type="caution">
    <text evidence="2">The sequence shown here is derived from an EMBL/GenBank/DDBJ whole genome shotgun (WGS) entry which is preliminary data.</text>
</comment>